<feature type="non-terminal residue" evidence="1">
    <location>
        <position position="1"/>
    </location>
</feature>
<evidence type="ECO:0000313" key="3">
    <source>
        <dbReference type="EMBL" id="GBO01497.1"/>
    </source>
</evidence>
<accession>A0A4Y2TMK2</accession>
<organism evidence="1 4">
    <name type="scientific">Araneus ventricosus</name>
    <name type="common">Orbweaver spider</name>
    <name type="synonym">Epeira ventricosa</name>
    <dbReference type="NCBI Taxonomy" id="182803"/>
    <lineage>
        <taxon>Eukaryota</taxon>
        <taxon>Metazoa</taxon>
        <taxon>Ecdysozoa</taxon>
        <taxon>Arthropoda</taxon>
        <taxon>Chelicerata</taxon>
        <taxon>Arachnida</taxon>
        <taxon>Araneae</taxon>
        <taxon>Araneomorphae</taxon>
        <taxon>Entelegynae</taxon>
        <taxon>Araneoidea</taxon>
        <taxon>Araneidae</taxon>
        <taxon>Araneus</taxon>
    </lineage>
</organism>
<protein>
    <submittedName>
        <fullName evidence="1">Uncharacterized protein</fullName>
    </submittedName>
</protein>
<evidence type="ECO:0000313" key="4">
    <source>
        <dbReference type="Proteomes" id="UP000499080"/>
    </source>
</evidence>
<reference evidence="1 4" key="1">
    <citation type="journal article" date="2019" name="Sci. Rep.">
        <title>Orb-weaving spider Araneus ventricosus genome elucidates the spidroin gene catalogue.</title>
        <authorList>
            <person name="Kono N."/>
            <person name="Nakamura H."/>
            <person name="Ohtoshi R."/>
            <person name="Moran D.A.P."/>
            <person name="Shinohara A."/>
            <person name="Yoshida Y."/>
            <person name="Fujiwara M."/>
            <person name="Mori M."/>
            <person name="Tomita M."/>
            <person name="Arakawa K."/>
        </authorList>
    </citation>
    <scope>NUCLEOTIDE SEQUENCE [LARGE SCALE GENOMIC DNA]</scope>
</reference>
<evidence type="ECO:0000313" key="2">
    <source>
        <dbReference type="EMBL" id="GBO01467.1"/>
    </source>
</evidence>
<dbReference type="Proteomes" id="UP000499080">
    <property type="component" value="Unassembled WGS sequence"/>
</dbReference>
<dbReference type="EMBL" id="BGPR01029591">
    <property type="protein sequence ID" value="GBO01467.1"/>
    <property type="molecule type" value="Genomic_DNA"/>
</dbReference>
<name>A0A4Y2TMK2_ARAVE</name>
<evidence type="ECO:0000313" key="1">
    <source>
        <dbReference type="EMBL" id="GBO00610.1"/>
    </source>
</evidence>
<dbReference type="EMBL" id="BGPR01029611">
    <property type="protein sequence ID" value="GBO01497.1"/>
    <property type="molecule type" value="Genomic_DNA"/>
</dbReference>
<dbReference type="AlphaFoldDB" id="A0A4Y2TMK2"/>
<gene>
    <name evidence="3" type="ORF">AVEN_120317_1</name>
    <name evidence="2" type="ORF">AVEN_123422_1</name>
    <name evidence="1" type="ORF">AVEN_213603_1</name>
</gene>
<keyword evidence="4" id="KW-1185">Reference proteome</keyword>
<sequence>SVDKPAGVFSPRLGLFCVKLRCTAKRIEHALGPLPFSLLVGPKFDRVLMRYSFDDSTAYQISFIKVVVHMHANGQTVDPLMDLL</sequence>
<comment type="caution">
    <text evidence="1">The sequence shown here is derived from an EMBL/GenBank/DDBJ whole genome shotgun (WGS) entry which is preliminary data.</text>
</comment>
<proteinExistence type="predicted"/>
<dbReference type="EMBL" id="BGPR01029051">
    <property type="protein sequence ID" value="GBO00610.1"/>
    <property type="molecule type" value="Genomic_DNA"/>
</dbReference>